<feature type="DNA-binding region" description="H-T-H motif" evidence="4">
    <location>
        <begin position="57"/>
        <end position="76"/>
    </location>
</feature>
<proteinExistence type="predicted"/>
<dbReference type="PROSITE" id="PS01081">
    <property type="entry name" value="HTH_TETR_1"/>
    <property type="match status" value="1"/>
</dbReference>
<dbReference type="PANTHER" id="PTHR47506:SF1">
    <property type="entry name" value="HTH-TYPE TRANSCRIPTIONAL REGULATOR YJDC"/>
    <property type="match status" value="1"/>
</dbReference>
<reference evidence="7 8" key="1">
    <citation type="submission" date="2015-08" db="EMBL/GenBank/DDBJ databases">
        <authorList>
            <person name="Babu N.S."/>
            <person name="Beckwith C.J."/>
            <person name="Beseler K.G."/>
            <person name="Brison A."/>
            <person name="Carone J.V."/>
            <person name="Caskin T.P."/>
            <person name="Diamond M."/>
            <person name="Durham M.E."/>
            <person name="Foxe J.M."/>
            <person name="Go M."/>
            <person name="Henderson B.A."/>
            <person name="Jones I.B."/>
            <person name="McGettigan J.A."/>
            <person name="Micheletti S.J."/>
            <person name="Nasrallah M.E."/>
            <person name="Ortiz D."/>
            <person name="Piller C.R."/>
            <person name="Privatt S.R."/>
            <person name="Schneider S.L."/>
            <person name="Sharp S."/>
            <person name="Smith T.C."/>
            <person name="Stanton J.D."/>
            <person name="Ullery H.E."/>
            <person name="Wilson R.J."/>
            <person name="Serrano M.G."/>
            <person name="Buck G."/>
            <person name="Lee V."/>
            <person name="Wang Y."/>
            <person name="Carvalho R."/>
            <person name="Voegtly L."/>
            <person name="Shi R."/>
            <person name="Duckworth R."/>
            <person name="Johnson A."/>
            <person name="Loviza R."/>
            <person name="Walstead R."/>
            <person name="Shah Z."/>
            <person name="Kiflezghi M."/>
            <person name="Wade K."/>
            <person name="Ball S.L."/>
            <person name="Bradley K.W."/>
            <person name="Asai D.J."/>
            <person name="Bowman C.A."/>
            <person name="Russell D.A."/>
            <person name="Pope W.H."/>
            <person name="Jacobs-Sera D."/>
            <person name="Hendrix R.W."/>
            <person name="Hatfull G.F."/>
        </authorList>
    </citation>
    <scope>NUCLEOTIDE SEQUENCE [LARGE SCALE GENOMIC DNA]</scope>
    <source>
        <strain evidence="7 8">DSM 27648</strain>
    </source>
</reference>
<dbReference type="InterPro" id="IPR009057">
    <property type="entry name" value="Homeodomain-like_sf"/>
</dbReference>
<dbReference type="GO" id="GO:0003677">
    <property type="term" value="F:DNA binding"/>
    <property type="evidence" value="ECO:0007669"/>
    <property type="project" value="UniProtKB-UniRule"/>
</dbReference>
<evidence type="ECO:0000313" key="8">
    <source>
        <dbReference type="Proteomes" id="UP000064967"/>
    </source>
</evidence>
<evidence type="ECO:0000256" key="2">
    <source>
        <dbReference type="ARBA" id="ARBA00023125"/>
    </source>
</evidence>
<keyword evidence="8" id="KW-1185">Reference proteome</keyword>
<dbReference type="PANTHER" id="PTHR47506">
    <property type="entry name" value="TRANSCRIPTIONAL REGULATORY PROTEIN"/>
    <property type="match status" value="1"/>
</dbReference>
<evidence type="ECO:0000313" key="7">
    <source>
        <dbReference type="EMBL" id="AKU94632.1"/>
    </source>
</evidence>
<evidence type="ECO:0000256" key="3">
    <source>
        <dbReference type="ARBA" id="ARBA00023163"/>
    </source>
</evidence>
<dbReference type="PATRIC" id="fig|1391654.3.peg.1312"/>
<dbReference type="InterPro" id="IPR011075">
    <property type="entry name" value="TetR_C"/>
</dbReference>
<keyword evidence="2 4" id="KW-0238">DNA-binding</keyword>
<evidence type="ECO:0000256" key="5">
    <source>
        <dbReference type="SAM" id="MobiDB-lite"/>
    </source>
</evidence>
<dbReference type="Proteomes" id="UP000064967">
    <property type="component" value="Chromosome"/>
</dbReference>
<dbReference type="Pfam" id="PF16925">
    <property type="entry name" value="TetR_C_13"/>
    <property type="match status" value="1"/>
</dbReference>
<gene>
    <name evidence="7" type="ORF">AKJ09_01296</name>
</gene>
<dbReference type="STRING" id="1391654.AKJ09_01296"/>
<dbReference type="Gene3D" id="1.10.357.10">
    <property type="entry name" value="Tetracycline Repressor, domain 2"/>
    <property type="match status" value="1"/>
</dbReference>
<dbReference type="KEGG" id="llu:AKJ09_01296"/>
<dbReference type="SUPFAM" id="SSF48498">
    <property type="entry name" value="Tetracyclin repressor-like, C-terminal domain"/>
    <property type="match status" value="1"/>
</dbReference>
<evidence type="ECO:0000256" key="4">
    <source>
        <dbReference type="PROSITE-ProRule" id="PRU00335"/>
    </source>
</evidence>
<dbReference type="EMBL" id="CP012333">
    <property type="protein sequence ID" value="AKU94632.1"/>
    <property type="molecule type" value="Genomic_DNA"/>
</dbReference>
<dbReference type="OrthoDB" id="270177at2"/>
<dbReference type="RefSeq" id="WP_146646196.1">
    <property type="nucleotide sequence ID" value="NZ_CP012333.1"/>
</dbReference>
<organism evidence="7 8">
    <name type="scientific">Labilithrix luteola</name>
    <dbReference type="NCBI Taxonomy" id="1391654"/>
    <lineage>
        <taxon>Bacteria</taxon>
        <taxon>Pseudomonadati</taxon>
        <taxon>Myxococcota</taxon>
        <taxon>Polyangia</taxon>
        <taxon>Polyangiales</taxon>
        <taxon>Labilitrichaceae</taxon>
        <taxon>Labilithrix</taxon>
    </lineage>
</organism>
<sequence>MKSPGKPQAKRQILDERRSPSSTEPTHKRGRPRSFDRDEALNAALGLFWRHGYDATSLNDLTAAMNVTPPSLYTAFGSKKQLFIEALDLYARTYGASPAMAEATTARGAIEGLLRESAKQFPSPDHPSGCFTVLAATNCTEASSDVEALLRTKRLESEAGLRKRLDRAVEEGELPEGTDTAALAKFYGVVIQGMSVQARDGASNKELERVVDTAMALWPGPAKPSPKSKKRG</sequence>
<dbReference type="PROSITE" id="PS50977">
    <property type="entry name" value="HTH_TETR_2"/>
    <property type="match status" value="1"/>
</dbReference>
<feature type="region of interest" description="Disordered" evidence="5">
    <location>
        <begin position="1"/>
        <end position="36"/>
    </location>
</feature>
<feature type="domain" description="HTH tetR-type" evidence="6">
    <location>
        <begin position="34"/>
        <end position="94"/>
    </location>
</feature>
<keyword evidence="1" id="KW-0805">Transcription regulation</keyword>
<dbReference type="InterPro" id="IPR001647">
    <property type="entry name" value="HTH_TetR"/>
</dbReference>
<evidence type="ECO:0000256" key="1">
    <source>
        <dbReference type="ARBA" id="ARBA00023015"/>
    </source>
</evidence>
<accession>A0A0K1PM80</accession>
<dbReference type="AlphaFoldDB" id="A0A0K1PM80"/>
<dbReference type="Gene3D" id="1.10.10.60">
    <property type="entry name" value="Homeodomain-like"/>
    <property type="match status" value="1"/>
</dbReference>
<dbReference type="InterPro" id="IPR036271">
    <property type="entry name" value="Tet_transcr_reg_TetR-rel_C_sf"/>
</dbReference>
<dbReference type="InterPro" id="IPR023772">
    <property type="entry name" value="DNA-bd_HTH_TetR-type_CS"/>
</dbReference>
<name>A0A0K1PM80_9BACT</name>
<dbReference type="SUPFAM" id="SSF46689">
    <property type="entry name" value="Homeodomain-like"/>
    <property type="match status" value="1"/>
</dbReference>
<keyword evidence="3" id="KW-0804">Transcription</keyword>
<evidence type="ECO:0000259" key="6">
    <source>
        <dbReference type="PROSITE" id="PS50977"/>
    </source>
</evidence>
<dbReference type="Pfam" id="PF00440">
    <property type="entry name" value="TetR_N"/>
    <property type="match status" value="1"/>
</dbReference>
<protein>
    <submittedName>
        <fullName evidence="7">Transcriptional regulator, TetR family</fullName>
    </submittedName>
</protein>